<feature type="compositionally biased region" description="Polar residues" evidence="1">
    <location>
        <begin position="29"/>
        <end position="40"/>
    </location>
</feature>
<dbReference type="VEuPathDB" id="FungiDB:C8Q69DRAFT_26163"/>
<evidence type="ECO:0000313" key="4">
    <source>
        <dbReference type="Proteomes" id="UP000283841"/>
    </source>
</evidence>
<dbReference type="RefSeq" id="XP_028489096.1">
    <property type="nucleotide sequence ID" value="XM_028626700.1"/>
</dbReference>
<dbReference type="SUPFAM" id="SSF52949">
    <property type="entry name" value="Macro domain-like"/>
    <property type="match status" value="1"/>
</dbReference>
<keyword evidence="4" id="KW-1185">Reference proteome</keyword>
<feature type="region of interest" description="Disordered" evidence="1">
    <location>
        <begin position="21"/>
        <end position="90"/>
    </location>
</feature>
<name>A0A443I5Y9_BYSSP</name>
<protein>
    <recommendedName>
        <fullName evidence="2">Microbial-type PARG catalytic domain-containing protein</fullName>
    </recommendedName>
</protein>
<dbReference type="STRING" id="264951.A0A443I5Y9"/>
<comment type="caution">
    <text evidence="3">The sequence shown here is derived from an EMBL/GenBank/DDBJ whole genome shotgun (WGS) entry which is preliminary data.</text>
</comment>
<proteinExistence type="predicted"/>
<dbReference type="PANTHER" id="PTHR35596">
    <property type="entry name" value="DUF2263 DOMAIN-CONTAINING PROTEIN"/>
    <property type="match status" value="1"/>
</dbReference>
<dbReference type="GeneID" id="39595977"/>
<dbReference type="Pfam" id="PF10021">
    <property type="entry name" value="PARG_cat_microb"/>
    <property type="match status" value="1"/>
</dbReference>
<evidence type="ECO:0000259" key="2">
    <source>
        <dbReference type="Pfam" id="PF10021"/>
    </source>
</evidence>
<dbReference type="AlphaFoldDB" id="A0A443I5Y9"/>
<dbReference type="Proteomes" id="UP000283841">
    <property type="component" value="Unassembled WGS sequence"/>
</dbReference>
<dbReference type="InterPro" id="IPR012664">
    <property type="entry name" value="CHP02452"/>
</dbReference>
<dbReference type="InterPro" id="IPR043472">
    <property type="entry name" value="Macro_dom-like"/>
</dbReference>
<dbReference type="PANTHER" id="PTHR35596:SF1">
    <property type="entry name" value="MICROBIAL-TYPE PARG CATALYTIC DOMAIN-CONTAINING PROTEIN"/>
    <property type="match status" value="1"/>
</dbReference>
<dbReference type="NCBIfam" id="TIGR02452">
    <property type="entry name" value="TIGR02452 family protein"/>
    <property type="match status" value="1"/>
</dbReference>
<evidence type="ECO:0000313" key="3">
    <source>
        <dbReference type="EMBL" id="RWQ99451.1"/>
    </source>
</evidence>
<dbReference type="EMBL" id="RCNU01000001">
    <property type="protein sequence ID" value="RWQ99451.1"/>
    <property type="molecule type" value="Genomic_DNA"/>
</dbReference>
<sequence>MSSPHVNPKLTQTKLSAFYLFPESKKRPASTSAKTGSPTDSEQESRDVSDQPSETATEIGYSDEWPDSEPSQSRIRPKRKRPPEVVRRRKMLSQIAQETRKILPKILQAIPHAPPKGYLYTPPLPPVLDKKFCPGFLPAEVKVVDADSFDTAINLANCSQYMTVRDRRHVCVLNMANAYSAGGGWLNGALAQEEALCYRSSLSFTLKLRYYPLDDNQAIYSPTVVIIRNSINDGHKLLDLTKPDELPIVSVISIAALCQPALVTSGTLPKYKNAKDRDLMKEKMRIILRIAAFNGHRRLVLGAFGCGAFLNPRDEVADCWAEVLKENEFQGGWWESIVFAVMDDLGAGKNGDGNFGVFYRKLHGVMI</sequence>
<accession>A0A443I5Y9</accession>
<gene>
    <name evidence="3" type="ORF">C8Q69DRAFT_26163</name>
</gene>
<reference evidence="3 4" key="1">
    <citation type="journal article" date="2018" name="Front. Microbiol.">
        <title>Genomic and genetic insights into a cosmopolitan fungus, Paecilomyces variotii (Eurotiales).</title>
        <authorList>
            <person name="Urquhart A.S."/>
            <person name="Mondo S.J."/>
            <person name="Makela M.R."/>
            <person name="Hane J.K."/>
            <person name="Wiebenga A."/>
            <person name="He G."/>
            <person name="Mihaltcheva S."/>
            <person name="Pangilinan J."/>
            <person name="Lipzen A."/>
            <person name="Barry K."/>
            <person name="de Vries R.P."/>
            <person name="Grigoriev I.V."/>
            <person name="Idnurm A."/>
        </authorList>
    </citation>
    <scope>NUCLEOTIDE SEQUENCE [LARGE SCALE GENOMIC DNA]</scope>
    <source>
        <strain evidence="3 4">CBS 101075</strain>
    </source>
</reference>
<evidence type="ECO:0000256" key="1">
    <source>
        <dbReference type="SAM" id="MobiDB-lite"/>
    </source>
</evidence>
<dbReference type="Gene3D" id="3.40.220.10">
    <property type="entry name" value="Leucine Aminopeptidase, subunit E, domain 1"/>
    <property type="match status" value="1"/>
</dbReference>
<feature type="domain" description="Microbial-type PARG catalytic" evidence="2">
    <location>
        <begin position="139"/>
        <end position="229"/>
    </location>
</feature>
<dbReference type="InterPro" id="IPR019261">
    <property type="entry name" value="PARG_cat_microbial"/>
</dbReference>
<feature type="compositionally biased region" description="Basic residues" evidence="1">
    <location>
        <begin position="75"/>
        <end position="90"/>
    </location>
</feature>
<organism evidence="3 4">
    <name type="scientific">Byssochlamys spectabilis</name>
    <name type="common">Paecilomyces variotii</name>
    <dbReference type="NCBI Taxonomy" id="264951"/>
    <lineage>
        <taxon>Eukaryota</taxon>
        <taxon>Fungi</taxon>
        <taxon>Dikarya</taxon>
        <taxon>Ascomycota</taxon>
        <taxon>Pezizomycotina</taxon>
        <taxon>Eurotiomycetes</taxon>
        <taxon>Eurotiomycetidae</taxon>
        <taxon>Eurotiales</taxon>
        <taxon>Thermoascaceae</taxon>
        <taxon>Paecilomyces</taxon>
    </lineage>
</organism>